<dbReference type="InterPro" id="IPR011334">
    <property type="entry name" value="UDP-acyl_GlcNac_deAcase_C"/>
</dbReference>
<evidence type="ECO:0000256" key="11">
    <source>
        <dbReference type="ARBA" id="ARBA00024535"/>
    </source>
</evidence>
<keyword evidence="10 12" id="KW-0443">Lipid metabolism</keyword>
<dbReference type="EMBL" id="VDGE01000008">
    <property type="protein sequence ID" value="TNC75249.1"/>
    <property type="molecule type" value="Genomic_DNA"/>
</dbReference>
<dbReference type="GO" id="GO:0103117">
    <property type="term" value="F:UDP-3-O-acyl-N-acetylglucosamine deacetylase activity"/>
    <property type="evidence" value="ECO:0007669"/>
    <property type="project" value="UniProtKB-UniRule"/>
</dbReference>
<evidence type="ECO:0000256" key="2">
    <source>
        <dbReference type="ARBA" id="ARBA00002923"/>
    </source>
</evidence>
<dbReference type="Gene3D" id="3.30.230.20">
    <property type="entry name" value="lpxc deacetylase, domain 1"/>
    <property type="match status" value="1"/>
</dbReference>
<dbReference type="NCBIfam" id="TIGR00325">
    <property type="entry name" value="lpxC"/>
    <property type="match status" value="1"/>
</dbReference>
<dbReference type="SUPFAM" id="SSF54211">
    <property type="entry name" value="Ribosomal protein S5 domain 2-like"/>
    <property type="match status" value="2"/>
</dbReference>
<feature type="active site" description="Proton donor" evidence="12">
    <location>
        <position position="268"/>
    </location>
</feature>
<evidence type="ECO:0000256" key="12">
    <source>
        <dbReference type="HAMAP-Rule" id="MF_00388"/>
    </source>
</evidence>
<dbReference type="GO" id="GO:0046872">
    <property type="term" value="F:metal ion binding"/>
    <property type="evidence" value="ECO:0007669"/>
    <property type="project" value="UniProtKB-KW"/>
</dbReference>
<dbReference type="PANTHER" id="PTHR33694:SF1">
    <property type="entry name" value="UDP-3-O-ACYL-N-ACETYLGLUCOSAMINE DEACETYLASE 1, MITOCHONDRIAL-RELATED"/>
    <property type="match status" value="1"/>
</dbReference>
<evidence type="ECO:0000313" key="13">
    <source>
        <dbReference type="EMBL" id="TNC75249.1"/>
    </source>
</evidence>
<comment type="pathway">
    <text evidence="3 12">Glycolipid biosynthesis; lipid IV(A) biosynthesis; lipid IV(A) from (3R)-3-hydroxytetradecanoyl-[acyl-carrier-protein] and UDP-N-acetyl-alpha-D-glucosamine: step 2/6.</text>
</comment>
<proteinExistence type="inferred from homology"/>
<dbReference type="GO" id="GO:0016020">
    <property type="term" value="C:membrane"/>
    <property type="evidence" value="ECO:0007669"/>
    <property type="project" value="GOC"/>
</dbReference>
<organism evidence="13 14">
    <name type="scientific">Janthinobacterium lividum</name>
    <dbReference type="NCBI Taxonomy" id="29581"/>
    <lineage>
        <taxon>Bacteria</taxon>
        <taxon>Pseudomonadati</taxon>
        <taxon>Pseudomonadota</taxon>
        <taxon>Betaproteobacteria</taxon>
        <taxon>Burkholderiales</taxon>
        <taxon>Oxalobacteraceae</taxon>
        <taxon>Janthinobacterium</taxon>
    </lineage>
</organism>
<evidence type="ECO:0000256" key="6">
    <source>
        <dbReference type="ARBA" id="ARBA00022556"/>
    </source>
</evidence>
<dbReference type="Proteomes" id="UP000305681">
    <property type="component" value="Unassembled WGS sequence"/>
</dbReference>
<dbReference type="GO" id="GO:0009245">
    <property type="term" value="P:lipid A biosynthetic process"/>
    <property type="evidence" value="ECO:0007669"/>
    <property type="project" value="UniProtKB-UniRule"/>
</dbReference>
<feature type="binding site" evidence="12">
    <location>
        <position position="241"/>
    </location>
    <ligand>
        <name>Zn(2+)</name>
        <dbReference type="ChEBI" id="CHEBI:29105"/>
    </ligand>
</feature>
<dbReference type="OrthoDB" id="9802746at2"/>
<comment type="cofactor">
    <cofactor evidence="1 12">
        <name>Zn(2+)</name>
        <dbReference type="ChEBI" id="CHEBI:29105"/>
    </cofactor>
</comment>
<gene>
    <name evidence="12" type="primary">lpxC</name>
    <name evidence="13" type="ORF">FHI69_19235</name>
</gene>
<comment type="catalytic activity">
    <reaction evidence="11 12">
        <text>a UDP-3-O-[(3R)-3-hydroxyacyl]-N-acetyl-alpha-D-glucosamine + H2O = a UDP-3-O-[(3R)-3-hydroxyacyl]-alpha-D-glucosamine + acetate</text>
        <dbReference type="Rhea" id="RHEA:67816"/>
        <dbReference type="ChEBI" id="CHEBI:15377"/>
        <dbReference type="ChEBI" id="CHEBI:30089"/>
        <dbReference type="ChEBI" id="CHEBI:137740"/>
        <dbReference type="ChEBI" id="CHEBI:173225"/>
        <dbReference type="EC" id="3.5.1.108"/>
    </reaction>
</comment>
<comment type="function">
    <text evidence="2 12">Catalyzes the hydrolysis of UDP-3-O-myristoyl-N-acetylglucosamine to form UDP-3-O-myristoylglucosamine and acetate, the committed step in lipid A biosynthesis.</text>
</comment>
<dbReference type="eggNOG" id="COG0774">
    <property type="taxonomic scope" value="Bacteria"/>
</dbReference>
<dbReference type="HAMAP" id="MF_00388">
    <property type="entry name" value="LpxC"/>
    <property type="match status" value="1"/>
</dbReference>
<evidence type="ECO:0000256" key="1">
    <source>
        <dbReference type="ARBA" id="ARBA00001947"/>
    </source>
</evidence>
<feature type="binding site" evidence="12">
    <location>
        <position position="78"/>
    </location>
    <ligand>
        <name>Zn(2+)</name>
        <dbReference type="ChEBI" id="CHEBI:29105"/>
    </ligand>
</feature>
<name>A0A031GXJ0_9BURK</name>
<evidence type="ECO:0000256" key="5">
    <source>
        <dbReference type="ARBA" id="ARBA00022516"/>
    </source>
</evidence>
<evidence type="ECO:0000256" key="10">
    <source>
        <dbReference type="ARBA" id="ARBA00023098"/>
    </source>
</evidence>
<dbReference type="RefSeq" id="WP_034748834.1">
    <property type="nucleotide sequence ID" value="NZ_JFYR01000003.1"/>
</dbReference>
<evidence type="ECO:0000313" key="14">
    <source>
        <dbReference type="Proteomes" id="UP000305681"/>
    </source>
</evidence>
<dbReference type="InterPro" id="IPR020568">
    <property type="entry name" value="Ribosomal_Su5_D2-typ_SF"/>
</dbReference>
<evidence type="ECO:0000256" key="8">
    <source>
        <dbReference type="ARBA" id="ARBA00022801"/>
    </source>
</evidence>
<dbReference type="UniPathway" id="UPA00359">
    <property type="reaction ID" value="UER00478"/>
</dbReference>
<keyword evidence="9 12" id="KW-0862">Zinc</keyword>
<keyword evidence="7 12" id="KW-0479">Metal-binding</keyword>
<evidence type="ECO:0000256" key="3">
    <source>
        <dbReference type="ARBA" id="ARBA00005002"/>
    </source>
</evidence>
<evidence type="ECO:0000256" key="4">
    <source>
        <dbReference type="ARBA" id="ARBA00012745"/>
    </source>
</evidence>
<protein>
    <recommendedName>
        <fullName evidence="4 12">UDP-3-O-acyl-N-acetylglucosamine deacetylase</fullName>
        <shortName evidence="12">UDP-3-O-acyl-GlcNAc deacetylase</shortName>
        <ecNumber evidence="4 12">3.5.1.108</ecNumber>
    </recommendedName>
    <alternativeName>
        <fullName evidence="12">UDP-3-O-[R-3-hydroxymyristoyl]-N-acetylglucosamine deacetylase</fullName>
    </alternativeName>
</protein>
<keyword evidence="5 12" id="KW-0444">Lipid biosynthesis</keyword>
<evidence type="ECO:0000256" key="9">
    <source>
        <dbReference type="ARBA" id="ARBA00022833"/>
    </source>
</evidence>
<dbReference type="Pfam" id="PF03331">
    <property type="entry name" value="LpxC"/>
    <property type="match status" value="1"/>
</dbReference>
<comment type="similarity">
    <text evidence="12">Belongs to the LpxC family.</text>
</comment>
<dbReference type="EC" id="3.5.1.108" evidence="4 12"/>
<dbReference type="Gene3D" id="3.30.1700.10">
    <property type="entry name" value="lpxc deacetylase, domain 2"/>
    <property type="match status" value="1"/>
</dbReference>
<keyword evidence="8 12" id="KW-0378">Hydrolase</keyword>
<dbReference type="AlphaFoldDB" id="A0A031GXJ0"/>
<comment type="caution">
    <text evidence="13">The sequence shown here is derived from an EMBL/GenBank/DDBJ whole genome shotgun (WGS) entry which is preliminary data.</text>
</comment>
<dbReference type="PANTHER" id="PTHR33694">
    <property type="entry name" value="UDP-3-O-ACYL-N-ACETYLGLUCOSAMINE DEACETYLASE 1, MITOCHONDRIAL-RELATED"/>
    <property type="match status" value="1"/>
</dbReference>
<evidence type="ECO:0000256" key="7">
    <source>
        <dbReference type="ARBA" id="ARBA00022723"/>
    </source>
</evidence>
<dbReference type="InterPro" id="IPR004463">
    <property type="entry name" value="UDP-acyl_GlcNac_deAcase"/>
</dbReference>
<keyword evidence="6 12" id="KW-0441">Lipid A biosynthesis</keyword>
<dbReference type="InterPro" id="IPR015870">
    <property type="entry name" value="UDP-acyl_N-AcGlcN_deAcase_N"/>
</dbReference>
<sequence length="311" mass="34547">MLKQRTIKQQVRTIGVGLHSGTKVELILRPAAIDTGIVFRRIDLDPIVEFPASAMAVGDTRMASVLIKDGARVSTVEHLMSAAAGLGIDNMYIDVNAEEIPIMDGSASSFVYLLQQAGVEEQQAAKKFIKVVKPVEVRHGKGDAEKWARLSPYDGFKLDFFIEFNHPAVDGTMQRASVDFGDVSYVHDVARARTFGFMQDVESLRGMGLARGGSLENAIVMDEYRILNADGLRYEDEFVRHKILDAIGDLYLVGHPLLAYYTAHKSGHALNNQLLLALLEQPDAYEIVSFDTNEAAPQSYLRQMEREWSLT</sequence>
<feature type="binding site" evidence="12">
    <location>
        <position position="245"/>
    </location>
    <ligand>
        <name>Zn(2+)</name>
        <dbReference type="ChEBI" id="CHEBI:29105"/>
    </ligand>
</feature>
<accession>A0A031GXJ0</accession>
<reference evidence="13 14" key="1">
    <citation type="submission" date="2019-06" db="EMBL/GenBank/DDBJ databases">
        <title>Genome sequence of Janthinobacterium lividum UCD_MED1.</title>
        <authorList>
            <person name="De Leon M.E."/>
            <person name="Jospin G."/>
        </authorList>
    </citation>
    <scope>NUCLEOTIDE SEQUENCE [LARGE SCALE GENOMIC DNA]</scope>
    <source>
        <strain evidence="13 14">UCD_MED1</strain>
    </source>
</reference>